<evidence type="ECO:0000313" key="1">
    <source>
        <dbReference type="EMBL" id="KAJ4431158.1"/>
    </source>
</evidence>
<sequence length="32" mass="3752">MNQGEMQKNWNDYLAAHLHRLSLLDSPHCILC</sequence>
<name>A0ABQ8SAS3_PERAM</name>
<protein>
    <submittedName>
        <fullName evidence="1">Uncharacterized protein</fullName>
    </submittedName>
</protein>
<comment type="caution">
    <text evidence="1">The sequence shown here is derived from an EMBL/GenBank/DDBJ whole genome shotgun (WGS) entry which is preliminary data.</text>
</comment>
<organism evidence="1 2">
    <name type="scientific">Periplaneta americana</name>
    <name type="common">American cockroach</name>
    <name type="synonym">Blatta americana</name>
    <dbReference type="NCBI Taxonomy" id="6978"/>
    <lineage>
        <taxon>Eukaryota</taxon>
        <taxon>Metazoa</taxon>
        <taxon>Ecdysozoa</taxon>
        <taxon>Arthropoda</taxon>
        <taxon>Hexapoda</taxon>
        <taxon>Insecta</taxon>
        <taxon>Pterygota</taxon>
        <taxon>Neoptera</taxon>
        <taxon>Polyneoptera</taxon>
        <taxon>Dictyoptera</taxon>
        <taxon>Blattodea</taxon>
        <taxon>Blattoidea</taxon>
        <taxon>Blattidae</taxon>
        <taxon>Blattinae</taxon>
        <taxon>Periplaneta</taxon>
    </lineage>
</organism>
<proteinExistence type="predicted"/>
<accession>A0ABQ8SAS3</accession>
<reference evidence="1 2" key="1">
    <citation type="journal article" date="2022" name="Allergy">
        <title>Genome assembly and annotation of Periplaneta americana reveal a comprehensive cockroach allergen profile.</title>
        <authorList>
            <person name="Wang L."/>
            <person name="Xiong Q."/>
            <person name="Saelim N."/>
            <person name="Wang L."/>
            <person name="Nong W."/>
            <person name="Wan A.T."/>
            <person name="Shi M."/>
            <person name="Liu X."/>
            <person name="Cao Q."/>
            <person name="Hui J.H.L."/>
            <person name="Sookrung N."/>
            <person name="Leung T.F."/>
            <person name="Tungtrongchitr A."/>
            <person name="Tsui S.K.W."/>
        </authorList>
    </citation>
    <scope>NUCLEOTIDE SEQUENCE [LARGE SCALE GENOMIC DNA]</scope>
    <source>
        <strain evidence="1">PWHHKU_190912</strain>
    </source>
</reference>
<gene>
    <name evidence="1" type="ORF">ANN_19753</name>
</gene>
<feature type="non-terminal residue" evidence="1">
    <location>
        <position position="32"/>
    </location>
</feature>
<evidence type="ECO:0000313" key="2">
    <source>
        <dbReference type="Proteomes" id="UP001148838"/>
    </source>
</evidence>
<dbReference type="Proteomes" id="UP001148838">
    <property type="component" value="Unassembled WGS sequence"/>
</dbReference>
<dbReference type="EMBL" id="JAJSOF020000031">
    <property type="protein sequence ID" value="KAJ4431158.1"/>
    <property type="molecule type" value="Genomic_DNA"/>
</dbReference>
<keyword evidence="2" id="KW-1185">Reference proteome</keyword>